<evidence type="ECO:0000256" key="4">
    <source>
        <dbReference type="ARBA" id="ARBA00023136"/>
    </source>
</evidence>
<sequence length="278" mass="32004">MEVYVQRINDFIYRARKTLLVIIGVILMLIYIRGCINQLTYYEEDIEFLQTAIANLNQRIENGSKMDMPFNSKDIFNAKRELLHLIQEIELRKSEPQHKTIASPAKKARYDFALQNIGGSVVSYHNTELMYSCSLFSILIGKCNKINPPEKAIQKNVEPGEAFCFKGNQGSITIKLSSPIVIDSITFDHVERSNTPNLDISDAPRFISISGMNKKHDEIGHNYGNFTFNVINSNSQTFYFESSSEKYLYIHINVTENYGHQDRTCIYRIQVHGYDSEF</sequence>
<name>A0A9N9RIC9_9DIPT</name>
<evidence type="ECO:0000259" key="7">
    <source>
        <dbReference type="PROSITE" id="PS51469"/>
    </source>
</evidence>
<dbReference type="GO" id="GO:0043495">
    <property type="term" value="F:protein-membrane adaptor activity"/>
    <property type="evidence" value="ECO:0007669"/>
    <property type="project" value="TreeGrafter"/>
</dbReference>
<keyword evidence="2 6" id="KW-0812">Transmembrane</keyword>
<dbReference type="PANTHER" id="PTHR12911">
    <property type="entry name" value="SAD1/UNC-84-LIKE PROTEIN-RELATED"/>
    <property type="match status" value="1"/>
</dbReference>
<dbReference type="InterPro" id="IPR045119">
    <property type="entry name" value="SUN1-5"/>
</dbReference>
<evidence type="ECO:0000256" key="5">
    <source>
        <dbReference type="SAM" id="Coils"/>
    </source>
</evidence>
<dbReference type="GO" id="GO:0016020">
    <property type="term" value="C:membrane"/>
    <property type="evidence" value="ECO:0007669"/>
    <property type="project" value="UniProtKB-SubCell"/>
</dbReference>
<accession>A0A9N9RIC9</accession>
<evidence type="ECO:0000256" key="3">
    <source>
        <dbReference type="ARBA" id="ARBA00022989"/>
    </source>
</evidence>
<feature type="transmembrane region" description="Helical" evidence="6">
    <location>
        <begin position="12"/>
        <end position="32"/>
    </location>
</feature>
<keyword evidence="4 6" id="KW-0472">Membrane</keyword>
<evidence type="ECO:0000256" key="2">
    <source>
        <dbReference type="ARBA" id="ARBA00022692"/>
    </source>
</evidence>
<dbReference type="InterPro" id="IPR012919">
    <property type="entry name" value="SUN_dom"/>
</dbReference>
<reference evidence="8" key="2">
    <citation type="submission" date="2022-10" db="EMBL/GenBank/DDBJ databases">
        <authorList>
            <consortium name="ENA_rothamsted_submissions"/>
            <consortium name="culmorum"/>
            <person name="King R."/>
        </authorList>
    </citation>
    <scope>NUCLEOTIDE SEQUENCE</scope>
</reference>
<evidence type="ECO:0000313" key="8">
    <source>
        <dbReference type="EMBL" id="CAG9797355.1"/>
    </source>
</evidence>
<dbReference type="Pfam" id="PF07738">
    <property type="entry name" value="Sad1_UNC"/>
    <property type="match status" value="1"/>
</dbReference>
<gene>
    <name evidence="8" type="ORF">CHIRRI_LOCUS354</name>
</gene>
<keyword evidence="9" id="KW-1185">Reference proteome</keyword>
<protein>
    <recommendedName>
        <fullName evidence="7">SUN domain-containing protein</fullName>
    </recommendedName>
</protein>
<dbReference type="OrthoDB" id="342281at2759"/>
<evidence type="ECO:0000256" key="1">
    <source>
        <dbReference type="ARBA" id="ARBA00004370"/>
    </source>
</evidence>
<organism evidence="8 9">
    <name type="scientific">Chironomus riparius</name>
    <dbReference type="NCBI Taxonomy" id="315576"/>
    <lineage>
        <taxon>Eukaryota</taxon>
        <taxon>Metazoa</taxon>
        <taxon>Ecdysozoa</taxon>
        <taxon>Arthropoda</taxon>
        <taxon>Hexapoda</taxon>
        <taxon>Insecta</taxon>
        <taxon>Pterygota</taxon>
        <taxon>Neoptera</taxon>
        <taxon>Endopterygota</taxon>
        <taxon>Diptera</taxon>
        <taxon>Nematocera</taxon>
        <taxon>Chironomoidea</taxon>
        <taxon>Chironomidae</taxon>
        <taxon>Chironominae</taxon>
        <taxon>Chironomus</taxon>
    </lineage>
</organism>
<comment type="subcellular location">
    <subcellularLocation>
        <location evidence="1">Membrane</location>
    </subcellularLocation>
</comment>
<evidence type="ECO:0000313" key="9">
    <source>
        <dbReference type="Proteomes" id="UP001153620"/>
    </source>
</evidence>
<dbReference type="Gene3D" id="2.60.120.260">
    <property type="entry name" value="Galactose-binding domain-like"/>
    <property type="match status" value="1"/>
</dbReference>
<dbReference type="GO" id="GO:0005635">
    <property type="term" value="C:nuclear envelope"/>
    <property type="evidence" value="ECO:0007669"/>
    <property type="project" value="UniProtKB-ARBA"/>
</dbReference>
<dbReference type="PANTHER" id="PTHR12911:SF8">
    <property type="entry name" value="KLAROID PROTEIN-RELATED"/>
    <property type="match status" value="1"/>
</dbReference>
<keyword evidence="3 6" id="KW-1133">Transmembrane helix</keyword>
<dbReference type="Proteomes" id="UP001153620">
    <property type="component" value="Chromosome 1"/>
</dbReference>
<reference evidence="8" key="1">
    <citation type="submission" date="2022-01" db="EMBL/GenBank/DDBJ databases">
        <authorList>
            <person name="King R."/>
        </authorList>
    </citation>
    <scope>NUCLEOTIDE SEQUENCE</scope>
</reference>
<dbReference type="PROSITE" id="PS51469">
    <property type="entry name" value="SUN"/>
    <property type="match status" value="1"/>
</dbReference>
<feature type="domain" description="SUN" evidence="7">
    <location>
        <begin position="107"/>
        <end position="276"/>
    </location>
</feature>
<evidence type="ECO:0000256" key="6">
    <source>
        <dbReference type="SAM" id="Phobius"/>
    </source>
</evidence>
<keyword evidence="5" id="KW-0175">Coiled coil</keyword>
<dbReference type="EMBL" id="OU895877">
    <property type="protein sequence ID" value="CAG9797355.1"/>
    <property type="molecule type" value="Genomic_DNA"/>
</dbReference>
<dbReference type="AlphaFoldDB" id="A0A9N9RIC9"/>
<proteinExistence type="predicted"/>
<feature type="coiled-coil region" evidence="5">
    <location>
        <begin position="39"/>
        <end position="66"/>
    </location>
</feature>